<dbReference type="EMBL" id="GISG01144838">
    <property type="protein sequence ID" value="MBA4646102.1"/>
    <property type="molecule type" value="Transcribed_RNA"/>
</dbReference>
<keyword evidence="1" id="KW-1133">Transmembrane helix</keyword>
<evidence type="ECO:0000313" key="2">
    <source>
        <dbReference type="EMBL" id="MBA4646102.1"/>
    </source>
</evidence>
<dbReference type="AlphaFoldDB" id="A0A7C9DM07"/>
<accession>A0A7C9DM07</accession>
<protein>
    <submittedName>
        <fullName evidence="2">Uncharacterized protein</fullName>
    </submittedName>
</protein>
<organism evidence="2">
    <name type="scientific">Opuntia streptacantha</name>
    <name type="common">Prickly pear cactus</name>
    <name type="synonym">Opuntia cardona</name>
    <dbReference type="NCBI Taxonomy" id="393608"/>
    <lineage>
        <taxon>Eukaryota</taxon>
        <taxon>Viridiplantae</taxon>
        <taxon>Streptophyta</taxon>
        <taxon>Embryophyta</taxon>
        <taxon>Tracheophyta</taxon>
        <taxon>Spermatophyta</taxon>
        <taxon>Magnoliopsida</taxon>
        <taxon>eudicotyledons</taxon>
        <taxon>Gunneridae</taxon>
        <taxon>Pentapetalae</taxon>
        <taxon>Caryophyllales</taxon>
        <taxon>Cactineae</taxon>
        <taxon>Cactaceae</taxon>
        <taxon>Opuntioideae</taxon>
        <taxon>Opuntia</taxon>
    </lineage>
</organism>
<keyword evidence="1" id="KW-0472">Membrane</keyword>
<sequence>MQFVLFCSYSVFHNWCRDLDLDQICIIFLSFVVLPFLLSLIQTRPNSYVQVTILHRRVQILMKINPFRMVIIDFFLIKVLEYKDIYFISEHVTFSISLIVKY</sequence>
<evidence type="ECO:0000256" key="1">
    <source>
        <dbReference type="SAM" id="Phobius"/>
    </source>
</evidence>
<name>A0A7C9DM07_OPUST</name>
<keyword evidence="1" id="KW-0812">Transmembrane</keyword>
<reference evidence="2" key="2">
    <citation type="submission" date="2020-07" db="EMBL/GenBank/DDBJ databases">
        <authorList>
            <person name="Vera ALvarez R."/>
            <person name="Arias-Moreno D.M."/>
            <person name="Jimenez-Jacinto V."/>
            <person name="Jimenez-Bremont J.F."/>
            <person name="Swaminathan K."/>
            <person name="Moose S.P."/>
            <person name="Guerrero-Gonzalez M.L."/>
            <person name="Marino-Ramirez L."/>
            <person name="Landsman D."/>
            <person name="Rodriguez-Kessler M."/>
            <person name="Delgado-Sanchez P."/>
        </authorList>
    </citation>
    <scope>NUCLEOTIDE SEQUENCE</scope>
    <source>
        <tissue evidence="2">Cladode</tissue>
    </source>
</reference>
<feature type="transmembrane region" description="Helical" evidence="1">
    <location>
        <begin position="21"/>
        <end position="41"/>
    </location>
</feature>
<proteinExistence type="predicted"/>
<reference evidence="2" key="1">
    <citation type="journal article" date="2013" name="J. Plant Res.">
        <title>Effect of fungi and light on seed germination of three Opuntia species from semiarid lands of central Mexico.</title>
        <authorList>
            <person name="Delgado-Sanchez P."/>
            <person name="Jimenez-Bremont J.F."/>
            <person name="Guerrero-Gonzalez Mde L."/>
            <person name="Flores J."/>
        </authorList>
    </citation>
    <scope>NUCLEOTIDE SEQUENCE</scope>
    <source>
        <tissue evidence="2">Cladode</tissue>
    </source>
</reference>